<dbReference type="Pfam" id="PF02816">
    <property type="entry name" value="Alpha_kinase"/>
    <property type="match status" value="1"/>
</dbReference>
<protein>
    <recommendedName>
        <fullName evidence="6">Eukaryotic elongation factor 2 kinase</fullName>
        <ecNumber evidence="6">2.7.11.20</ecNumber>
    </recommendedName>
</protein>
<dbReference type="SUPFAM" id="SSF81901">
    <property type="entry name" value="HCP-like"/>
    <property type="match status" value="1"/>
</dbReference>
<accession>A0AAN8J5H7</accession>
<dbReference type="PANTHER" id="PTHR45992">
    <property type="entry name" value="EUKARYOTIC ELONGATION FACTOR 2 KINASE-RELATED"/>
    <property type="match status" value="1"/>
</dbReference>
<keyword evidence="5 6" id="KW-0067">ATP-binding</keyword>
<keyword evidence="6" id="KW-0112">Calmodulin-binding</keyword>
<dbReference type="SMART" id="SM00811">
    <property type="entry name" value="Alpha_kinase"/>
    <property type="match status" value="1"/>
</dbReference>
<evidence type="ECO:0000256" key="2">
    <source>
        <dbReference type="ARBA" id="ARBA00022679"/>
    </source>
</evidence>
<feature type="region of interest" description="Disordered" evidence="7">
    <location>
        <begin position="375"/>
        <end position="399"/>
    </location>
</feature>
<dbReference type="InterPro" id="IPR017400">
    <property type="entry name" value="eEF-2K"/>
</dbReference>
<reference evidence="9 10" key="1">
    <citation type="submission" date="2024-01" db="EMBL/GenBank/DDBJ databases">
        <title>The genome of the rayed Mediterranean limpet Patella caerulea (Linnaeus, 1758).</title>
        <authorList>
            <person name="Anh-Thu Weber A."/>
            <person name="Halstead-Nussloch G."/>
        </authorList>
    </citation>
    <scope>NUCLEOTIDE SEQUENCE [LARGE SCALE GENOMIC DNA]</scope>
    <source>
        <strain evidence="9">AATW-2023a</strain>
        <tissue evidence="9">Whole specimen</tissue>
    </source>
</reference>
<dbReference type="PIRSF" id="PIRSF038139">
    <property type="entry name" value="Elongation_factor_2_kinase"/>
    <property type="match status" value="1"/>
</dbReference>
<dbReference type="GO" id="GO:0005509">
    <property type="term" value="F:calcium ion binding"/>
    <property type="evidence" value="ECO:0007669"/>
    <property type="project" value="UniProtKB-UniRule"/>
</dbReference>
<keyword evidence="1 6" id="KW-0723">Serine/threonine-protein kinase</keyword>
<comment type="activity regulation">
    <text evidence="6">Undergoes calcium/calmodulin-dependent intramolecular autophosphorylation, and this results in it becoming partially calcium/calmodulin-independent.</text>
</comment>
<dbReference type="InterPro" id="IPR051852">
    <property type="entry name" value="Alpha-type_PK"/>
</dbReference>
<comment type="caution">
    <text evidence="9">The sequence shown here is derived from an EMBL/GenBank/DDBJ whole genome shotgun (WGS) entry which is preliminary data.</text>
</comment>
<evidence type="ECO:0000256" key="4">
    <source>
        <dbReference type="ARBA" id="ARBA00022777"/>
    </source>
</evidence>
<dbReference type="GO" id="GO:0004686">
    <property type="term" value="F:elongation factor-2 kinase activity"/>
    <property type="evidence" value="ECO:0007669"/>
    <property type="project" value="UniProtKB-UniRule"/>
</dbReference>
<dbReference type="SUPFAM" id="SSF56112">
    <property type="entry name" value="Protein kinase-like (PK-like)"/>
    <property type="match status" value="1"/>
</dbReference>
<dbReference type="EC" id="2.7.11.20" evidence="6"/>
<evidence type="ECO:0000256" key="3">
    <source>
        <dbReference type="ARBA" id="ARBA00022741"/>
    </source>
</evidence>
<feature type="domain" description="Alpha-type protein kinase" evidence="8">
    <location>
        <begin position="114"/>
        <end position="323"/>
    </location>
</feature>
<evidence type="ECO:0000256" key="1">
    <source>
        <dbReference type="ARBA" id="ARBA00022527"/>
    </source>
</evidence>
<dbReference type="InterPro" id="IPR004166">
    <property type="entry name" value="a-kinase_dom"/>
</dbReference>
<evidence type="ECO:0000313" key="10">
    <source>
        <dbReference type="Proteomes" id="UP001347796"/>
    </source>
</evidence>
<comment type="subunit">
    <text evidence="6">Monomer or homodimer.</text>
</comment>
<feature type="compositionally biased region" description="Low complexity" evidence="7">
    <location>
        <begin position="375"/>
        <end position="391"/>
    </location>
</feature>
<keyword evidence="10" id="KW-1185">Reference proteome</keyword>
<dbReference type="Gene3D" id="3.30.200.20">
    <property type="entry name" value="Phosphorylase Kinase, domain 1"/>
    <property type="match status" value="2"/>
</dbReference>
<keyword evidence="3 6" id="KW-0547">Nucleotide-binding</keyword>
<dbReference type="EMBL" id="JAZGQO010000014">
    <property type="protein sequence ID" value="KAK6170357.1"/>
    <property type="molecule type" value="Genomic_DNA"/>
</dbReference>
<dbReference type="AlphaFoldDB" id="A0AAN8J5H7"/>
<dbReference type="InterPro" id="IPR011009">
    <property type="entry name" value="Kinase-like_dom_sf"/>
</dbReference>
<dbReference type="CDD" id="cd16967">
    <property type="entry name" value="Alpha_kinase_eEF2K"/>
    <property type="match status" value="1"/>
</dbReference>
<organism evidence="9 10">
    <name type="scientific">Patella caerulea</name>
    <name type="common">Rayed Mediterranean limpet</name>
    <dbReference type="NCBI Taxonomy" id="87958"/>
    <lineage>
        <taxon>Eukaryota</taxon>
        <taxon>Metazoa</taxon>
        <taxon>Spiralia</taxon>
        <taxon>Lophotrochozoa</taxon>
        <taxon>Mollusca</taxon>
        <taxon>Gastropoda</taxon>
        <taxon>Patellogastropoda</taxon>
        <taxon>Patelloidea</taxon>
        <taxon>Patellidae</taxon>
        <taxon>Patella</taxon>
    </lineage>
</organism>
<dbReference type="GO" id="GO:0031037">
    <property type="term" value="P:myosin II filament disassembly"/>
    <property type="evidence" value="ECO:0007669"/>
    <property type="project" value="TreeGrafter"/>
</dbReference>
<gene>
    <name evidence="9" type="ORF">SNE40_018769</name>
</gene>
<evidence type="ECO:0000256" key="5">
    <source>
        <dbReference type="ARBA" id="ARBA00022840"/>
    </source>
</evidence>
<dbReference type="GO" id="GO:0005516">
    <property type="term" value="F:calmodulin binding"/>
    <property type="evidence" value="ECO:0007669"/>
    <property type="project" value="UniProtKB-UniRule"/>
</dbReference>
<comment type="catalytic activity">
    <reaction evidence="6">
        <text>[translation elongation factor 2] + ATP = [translation elongation factor 2]-phosphate + ADP + H(+)</text>
        <dbReference type="Rhea" id="RHEA:21436"/>
        <dbReference type="Rhea" id="RHEA-COMP:11268"/>
        <dbReference type="Rhea" id="RHEA-COMP:11269"/>
        <dbReference type="ChEBI" id="CHEBI:15378"/>
        <dbReference type="ChEBI" id="CHEBI:30616"/>
        <dbReference type="ChEBI" id="CHEBI:43176"/>
        <dbReference type="ChEBI" id="CHEBI:68546"/>
        <dbReference type="ChEBI" id="CHEBI:456216"/>
        <dbReference type="EC" id="2.7.11.20"/>
    </reaction>
</comment>
<dbReference type="InterPro" id="IPR047588">
    <property type="entry name" value="eEF2K_a_kinase_dom"/>
</dbReference>
<evidence type="ECO:0000256" key="6">
    <source>
        <dbReference type="PIRNR" id="PIRNR038139"/>
    </source>
</evidence>
<dbReference type="GO" id="GO:0005524">
    <property type="term" value="F:ATP binding"/>
    <property type="evidence" value="ECO:0007669"/>
    <property type="project" value="UniProtKB-UniRule"/>
</dbReference>
<evidence type="ECO:0000313" key="9">
    <source>
        <dbReference type="EMBL" id="KAK6170357.1"/>
    </source>
</evidence>
<evidence type="ECO:0000259" key="8">
    <source>
        <dbReference type="PROSITE" id="PS51158"/>
    </source>
</evidence>
<dbReference type="FunFam" id="3.20.200.10:FF:000002">
    <property type="entry name" value="Eukaryotic elongation factor 2 kinase"/>
    <property type="match status" value="1"/>
</dbReference>
<name>A0AAN8J5H7_PATCE</name>
<keyword evidence="4 6" id="KW-0418">Kinase</keyword>
<keyword evidence="2 6" id="KW-0808">Transferase</keyword>
<sequence>MGDIGDSDEEILLFPITELDGHNTSQSERELTESDNDRNHNVVTEKPKALMTLRQRRLLKSYQDSNMKYKAPLKPININKMHWLRAIKKSKSLSDPWQKFHIDHYKVENCVRHRYNALKKTWNKDNVKVKIEPESFTRGAMRQCYRMKKLSNFTGSGDWTHAGNYVAKSYIEEVDREVYFEDVKLQMDAKLWGEEYNRHNPPKKVDIFQMYILEFTERPNSPLFHLEHFIEGHYMKYNSNSGFVEESVRLTPQAFSHFTFERSGHQMIVVDIQGVGDLYTDPQIHTTEGTEYGSGNLGTKGMALFFHSHVCNTICEGLNLSEFDLSDREIASHKEFLNKQRNFATTRIRGSEEMCISCSPNERVDITSFLARQHSSMSASSNGSNSPTSTSIDEDHEYVGSPRNRRVRYISECESDSVSMTEEEDRIAFSQAQAAKSRPSCVLHELDMRRAACLRIGDSILGQIHHEMAKYHECGRFSCEDDEVDWESAVYHEEHAAQLGVLEAILTMARLYLGLQREVLLNAVVEQTDENINIGLDFMGQAAQAGDRSAMIYLARAYETGDNLGTLRSVCWEDAAHWYSEAIETNNQDESGEFDSTMCDPIFTLQAKLADMYKTGGHELEKDPQKAGDLYNEAAEGAMAAMKGKLANKYFMLAEEAYGEIEE</sequence>
<dbReference type="PROSITE" id="PS51158">
    <property type="entry name" value="ALPHA_KINASE"/>
    <property type="match status" value="1"/>
</dbReference>
<evidence type="ECO:0000256" key="7">
    <source>
        <dbReference type="SAM" id="MobiDB-lite"/>
    </source>
</evidence>
<dbReference type="Gene3D" id="3.20.200.10">
    <property type="entry name" value="MHCK/EF2 kinase"/>
    <property type="match status" value="1"/>
</dbReference>
<dbReference type="PANTHER" id="PTHR45992:SF2">
    <property type="entry name" value="EUKARYOTIC ELONGATION FACTOR 2 KINASE"/>
    <property type="match status" value="1"/>
</dbReference>
<proteinExistence type="inferred from homology"/>
<dbReference type="Proteomes" id="UP001347796">
    <property type="component" value="Unassembled WGS sequence"/>
</dbReference>
<dbReference type="Gene3D" id="1.25.40.10">
    <property type="entry name" value="Tetratricopeptide repeat domain"/>
    <property type="match status" value="1"/>
</dbReference>
<keyword evidence="6" id="KW-0106">Calcium</keyword>
<comment type="similarity">
    <text evidence="6">Belongs to the protein kinase superfamily. Alpha-type protein kinase family.</text>
</comment>
<dbReference type="InterPro" id="IPR011990">
    <property type="entry name" value="TPR-like_helical_dom_sf"/>
</dbReference>
<dbReference type="GO" id="GO:1903013">
    <property type="term" value="P:response to differentiation-inducing factor 1"/>
    <property type="evidence" value="ECO:0007669"/>
    <property type="project" value="TreeGrafter"/>
</dbReference>